<evidence type="ECO:0000259" key="2">
    <source>
        <dbReference type="PROSITE" id="PS51159"/>
    </source>
</evidence>
<dbReference type="AlphaFoldDB" id="A0A5C6PA34"/>
<dbReference type="EMBL" id="RHFK02000005">
    <property type="protein sequence ID" value="TWW75799.1"/>
    <property type="molecule type" value="Genomic_DNA"/>
</dbReference>
<dbReference type="CDD" id="cd22255">
    <property type="entry name" value="PBD_PPP1R3A"/>
    <property type="match status" value="1"/>
</dbReference>
<protein>
    <submittedName>
        <fullName evidence="3">Protein phosphatase 1 regulatory subunit 3A</fullName>
    </submittedName>
</protein>
<dbReference type="Gene3D" id="2.60.40.2440">
    <property type="entry name" value="Carbohydrate binding type-21 domain"/>
    <property type="match status" value="1"/>
</dbReference>
<name>A0A5C6PA34_9TELE</name>
<keyword evidence="4" id="KW-1185">Reference proteome</keyword>
<dbReference type="GO" id="GO:0005979">
    <property type="term" value="P:regulation of glycogen biosynthetic process"/>
    <property type="evidence" value="ECO:0007669"/>
    <property type="project" value="TreeGrafter"/>
</dbReference>
<accession>A0A5C6PA34</accession>
<evidence type="ECO:0000256" key="1">
    <source>
        <dbReference type="SAM" id="MobiDB-lite"/>
    </source>
</evidence>
<organism evidence="3 4">
    <name type="scientific">Takifugu flavidus</name>
    <name type="common">sansaifugu</name>
    <dbReference type="NCBI Taxonomy" id="433684"/>
    <lineage>
        <taxon>Eukaryota</taxon>
        <taxon>Metazoa</taxon>
        <taxon>Chordata</taxon>
        <taxon>Craniata</taxon>
        <taxon>Vertebrata</taxon>
        <taxon>Euteleostomi</taxon>
        <taxon>Actinopterygii</taxon>
        <taxon>Neopterygii</taxon>
        <taxon>Teleostei</taxon>
        <taxon>Neoteleostei</taxon>
        <taxon>Acanthomorphata</taxon>
        <taxon>Eupercaria</taxon>
        <taxon>Tetraodontiformes</taxon>
        <taxon>Tetradontoidea</taxon>
        <taxon>Tetraodontidae</taxon>
        <taxon>Takifugu</taxon>
    </lineage>
</organism>
<dbReference type="PANTHER" id="PTHR12307">
    <property type="entry name" value="PROTEIN PHOSPHATASE 1 REGULATORY SUBUNIT"/>
    <property type="match status" value="1"/>
</dbReference>
<comment type="caution">
    <text evidence="3">The sequence shown here is derived from an EMBL/GenBank/DDBJ whole genome shotgun (WGS) entry which is preliminary data.</text>
</comment>
<feature type="region of interest" description="Disordered" evidence="1">
    <location>
        <begin position="37"/>
        <end position="69"/>
    </location>
</feature>
<evidence type="ECO:0000313" key="4">
    <source>
        <dbReference type="Proteomes" id="UP000324091"/>
    </source>
</evidence>
<dbReference type="PROSITE" id="PS51159">
    <property type="entry name" value="CBM21"/>
    <property type="match status" value="1"/>
</dbReference>
<dbReference type="GO" id="GO:2001069">
    <property type="term" value="F:glycogen binding"/>
    <property type="evidence" value="ECO:0007669"/>
    <property type="project" value="TreeGrafter"/>
</dbReference>
<dbReference type="Pfam" id="PF03370">
    <property type="entry name" value="CBM_21"/>
    <property type="match status" value="1"/>
</dbReference>
<proteinExistence type="predicted"/>
<dbReference type="InterPro" id="IPR005036">
    <property type="entry name" value="CBM21_dom"/>
</dbReference>
<feature type="domain" description="CBM21" evidence="2">
    <location>
        <begin position="127"/>
        <end position="237"/>
    </location>
</feature>
<dbReference type="InterPro" id="IPR038175">
    <property type="entry name" value="CBM21_dom_sf"/>
</dbReference>
<dbReference type="Proteomes" id="UP000324091">
    <property type="component" value="Chromosome 13"/>
</dbReference>
<dbReference type="InterPro" id="IPR050782">
    <property type="entry name" value="PP1_regulatory_subunit_3"/>
</dbReference>
<sequence length="263" mass="28961">MEFVGQSGSSGAYSLLGVPGLSTLDLDVDDDDGEFVIGIRPKSSPLPRRRSSVCDEDSEPEPPPCGSRRVSFADAKGQSLVQVKEFDSWDVPKLPGCDCSESSGTDEDDYFLFPLNFCLPLSAEELSNKVQAQKVDLETIELIPGTTILKGVIRVLNICFSKAVYIRTTLDSWSSHFDLLAEHIPGSSDNLTDCFSFKLTLVPPFGEQGARVDFCLRYETPAGTFWANNNSKNYVLVCQKRVRSLDKPQWENANKKSCLKTAG</sequence>
<dbReference type="GO" id="GO:0008157">
    <property type="term" value="F:protein phosphatase 1 binding"/>
    <property type="evidence" value="ECO:0007669"/>
    <property type="project" value="TreeGrafter"/>
</dbReference>
<dbReference type="GO" id="GO:0000164">
    <property type="term" value="C:protein phosphatase type 1 complex"/>
    <property type="evidence" value="ECO:0007669"/>
    <property type="project" value="TreeGrafter"/>
</dbReference>
<gene>
    <name evidence="3" type="ORF">D4764_13G0004610</name>
</gene>
<evidence type="ECO:0000313" key="3">
    <source>
        <dbReference type="EMBL" id="TWW75799.1"/>
    </source>
</evidence>
<dbReference type="PANTHER" id="PTHR12307:SF2">
    <property type="entry name" value="PROTEIN PHOSPHATASE 1 REGULATORY SUBUNIT 3A"/>
    <property type="match status" value="1"/>
</dbReference>
<reference evidence="3 4" key="1">
    <citation type="submission" date="2019-04" db="EMBL/GenBank/DDBJ databases">
        <title>Chromosome genome assembly for Takifugu flavidus.</title>
        <authorList>
            <person name="Xiao S."/>
        </authorList>
    </citation>
    <scope>NUCLEOTIDE SEQUENCE [LARGE SCALE GENOMIC DNA]</scope>
    <source>
        <strain evidence="3">HTHZ2018</strain>
        <tissue evidence="3">Muscle</tissue>
    </source>
</reference>